<evidence type="ECO:0000256" key="12">
    <source>
        <dbReference type="PIRSR" id="PIRSR602401-1"/>
    </source>
</evidence>
<dbReference type="PANTHER" id="PTHR24305:SF112">
    <property type="entry name" value="L-ORNITHINE-N5-MONOOXYGENASE (EUROFUNG)"/>
    <property type="match status" value="1"/>
</dbReference>
<accession>A0A139HTN8</accession>
<dbReference type="CDD" id="cd11061">
    <property type="entry name" value="CYP67-like"/>
    <property type="match status" value="1"/>
</dbReference>
<keyword evidence="7 13" id="KW-1133">Transmembrane helix</keyword>
<evidence type="ECO:0000256" key="4">
    <source>
        <dbReference type="ARBA" id="ARBA00022617"/>
    </source>
</evidence>
<dbReference type="GO" id="GO:0004497">
    <property type="term" value="F:monooxygenase activity"/>
    <property type="evidence" value="ECO:0007669"/>
    <property type="project" value="UniProtKB-KW"/>
</dbReference>
<evidence type="ECO:0000313" key="15">
    <source>
        <dbReference type="Proteomes" id="UP000070133"/>
    </source>
</evidence>
<keyword evidence="10" id="KW-0503">Monooxygenase</keyword>
<evidence type="ECO:0000256" key="2">
    <source>
        <dbReference type="ARBA" id="ARBA00004370"/>
    </source>
</evidence>
<dbReference type="Gene3D" id="1.10.630.10">
    <property type="entry name" value="Cytochrome P450"/>
    <property type="match status" value="1"/>
</dbReference>
<dbReference type="GO" id="GO:0016705">
    <property type="term" value="F:oxidoreductase activity, acting on paired donors, with incorporation or reduction of molecular oxygen"/>
    <property type="evidence" value="ECO:0007669"/>
    <property type="project" value="InterPro"/>
</dbReference>
<comment type="similarity">
    <text evidence="3">Belongs to the cytochrome P450 family.</text>
</comment>
<evidence type="ECO:0000313" key="14">
    <source>
        <dbReference type="EMBL" id="KXT05712.1"/>
    </source>
</evidence>
<evidence type="ECO:0000256" key="3">
    <source>
        <dbReference type="ARBA" id="ARBA00010617"/>
    </source>
</evidence>
<dbReference type="SUPFAM" id="SSF48264">
    <property type="entry name" value="Cytochrome P450"/>
    <property type="match status" value="1"/>
</dbReference>
<evidence type="ECO:0000256" key="11">
    <source>
        <dbReference type="ARBA" id="ARBA00023136"/>
    </source>
</evidence>
<feature type="binding site" description="axial binding residue" evidence="12">
    <location>
        <position position="493"/>
    </location>
    <ligand>
        <name>heme</name>
        <dbReference type="ChEBI" id="CHEBI:30413"/>
    </ligand>
    <ligandPart>
        <name>Fe</name>
        <dbReference type="ChEBI" id="CHEBI:18248"/>
    </ligandPart>
</feature>
<dbReference type="GO" id="GO:0016020">
    <property type="term" value="C:membrane"/>
    <property type="evidence" value="ECO:0007669"/>
    <property type="project" value="UniProtKB-SubCell"/>
</dbReference>
<feature type="transmembrane region" description="Helical" evidence="13">
    <location>
        <begin position="6"/>
        <end position="26"/>
    </location>
</feature>
<sequence length="551" mass="62256">MAQTELQLIAPLSVGVGVGVAAHLIYFNRYECHRQTQAFVAVFVAYLLGAPLVLSRLYAQSTTSATIEAVLLLLAFLFGAIGSTLVYRIFFNPLNRFPGPFAARLTNFYIAFRVGKTLQQWRILERLHQEYGPIVRTGTSRVSIVDPDWVEPSYSQNAVVQKGPWYDNNWPQPSLHQERSRAAHDLRRKSWAPAFSDKALREYESHIKTFNRKFLLRVAEHQGGRMNVSRWFNLYSVDLMGALAFGKNYGMMDSGEKHAVLNVISTGMGALGLTLPTWFMQLLRLVPGDPAGIKKLLRFSQDELKEAIDNNFHASKDTKVSPGSVISSWLHENYKDIPNPWESRTFCMDSQLIIVAGSDTTAAALTWLFYYLAQSPDEVQKLRNELRACAVGEWSDKDIRHCEHLNASINEALRLALIGPTGIYRTSPPEGMQVGEVFLPGNVEYNISQYIIGRDEAIYTQADQFIPERWYSKPELIKHKKAFAPFLMGSFGCIGKNLAIMEMRTLTTSILLSYDVGFAPGENGNRIWNESREHFTMDLAPLDLVFTPVKR</sequence>
<dbReference type="Proteomes" id="UP000070133">
    <property type="component" value="Unassembled WGS sequence"/>
</dbReference>
<dbReference type="GO" id="GO:0005506">
    <property type="term" value="F:iron ion binding"/>
    <property type="evidence" value="ECO:0007669"/>
    <property type="project" value="InterPro"/>
</dbReference>
<keyword evidence="8" id="KW-0560">Oxidoreductase</keyword>
<evidence type="ECO:0000256" key="6">
    <source>
        <dbReference type="ARBA" id="ARBA00022723"/>
    </source>
</evidence>
<organism evidence="14 15">
    <name type="scientific">Pseudocercospora eumusae</name>
    <dbReference type="NCBI Taxonomy" id="321146"/>
    <lineage>
        <taxon>Eukaryota</taxon>
        <taxon>Fungi</taxon>
        <taxon>Dikarya</taxon>
        <taxon>Ascomycota</taxon>
        <taxon>Pezizomycotina</taxon>
        <taxon>Dothideomycetes</taxon>
        <taxon>Dothideomycetidae</taxon>
        <taxon>Mycosphaerellales</taxon>
        <taxon>Mycosphaerellaceae</taxon>
        <taxon>Pseudocercospora</taxon>
    </lineage>
</organism>
<keyword evidence="11 13" id="KW-0472">Membrane</keyword>
<feature type="transmembrane region" description="Helical" evidence="13">
    <location>
        <begin position="65"/>
        <end position="87"/>
    </location>
</feature>
<dbReference type="STRING" id="321146.A0A139HTN8"/>
<keyword evidence="6 12" id="KW-0479">Metal-binding</keyword>
<protein>
    <submittedName>
        <fullName evidence="14">Uncharacterized protein</fullName>
    </submittedName>
</protein>
<dbReference type="InterPro" id="IPR036396">
    <property type="entry name" value="Cyt_P450_sf"/>
</dbReference>
<comment type="cofactor">
    <cofactor evidence="1 12">
        <name>heme</name>
        <dbReference type="ChEBI" id="CHEBI:30413"/>
    </cofactor>
</comment>
<gene>
    <name evidence="14" type="ORF">AC578_5568</name>
</gene>
<dbReference type="PANTHER" id="PTHR24305">
    <property type="entry name" value="CYTOCHROME P450"/>
    <property type="match status" value="1"/>
</dbReference>
<feature type="transmembrane region" description="Helical" evidence="13">
    <location>
        <begin position="259"/>
        <end position="279"/>
    </location>
</feature>
<dbReference type="InterPro" id="IPR050121">
    <property type="entry name" value="Cytochrome_P450_monoxygenase"/>
</dbReference>
<dbReference type="PRINTS" id="PR00385">
    <property type="entry name" value="P450"/>
</dbReference>
<evidence type="ECO:0000256" key="5">
    <source>
        <dbReference type="ARBA" id="ARBA00022692"/>
    </source>
</evidence>
<dbReference type="OrthoDB" id="6692864at2759"/>
<evidence type="ECO:0000256" key="9">
    <source>
        <dbReference type="ARBA" id="ARBA00023004"/>
    </source>
</evidence>
<evidence type="ECO:0000256" key="7">
    <source>
        <dbReference type="ARBA" id="ARBA00022989"/>
    </source>
</evidence>
<dbReference type="AlphaFoldDB" id="A0A139HTN8"/>
<keyword evidence="15" id="KW-1185">Reference proteome</keyword>
<proteinExistence type="inferred from homology"/>
<keyword evidence="5 13" id="KW-0812">Transmembrane</keyword>
<dbReference type="EMBL" id="LFZN01000011">
    <property type="protein sequence ID" value="KXT05712.1"/>
    <property type="molecule type" value="Genomic_DNA"/>
</dbReference>
<dbReference type="GO" id="GO:0020037">
    <property type="term" value="F:heme binding"/>
    <property type="evidence" value="ECO:0007669"/>
    <property type="project" value="InterPro"/>
</dbReference>
<reference evidence="14 15" key="1">
    <citation type="submission" date="2015-07" db="EMBL/GenBank/DDBJ databases">
        <title>Comparative genomics of the Sigatoka disease complex on banana suggests a link between parallel evolutionary changes in Pseudocercospora fijiensis and Pseudocercospora eumusae and increased virulence on the banana host.</title>
        <authorList>
            <person name="Chang T.-C."/>
            <person name="Salvucci A."/>
            <person name="Crous P.W."/>
            <person name="Stergiopoulos I."/>
        </authorList>
    </citation>
    <scope>NUCLEOTIDE SEQUENCE [LARGE SCALE GENOMIC DNA]</scope>
    <source>
        <strain evidence="14 15">CBS 114824</strain>
    </source>
</reference>
<evidence type="ECO:0000256" key="13">
    <source>
        <dbReference type="SAM" id="Phobius"/>
    </source>
</evidence>
<dbReference type="InterPro" id="IPR001128">
    <property type="entry name" value="Cyt_P450"/>
</dbReference>
<keyword evidence="9 12" id="KW-0408">Iron</keyword>
<comment type="subcellular location">
    <subcellularLocation>
        <location evidence="2">Membrane</location>
    </subcellularLocation>
</comment>
<name>A0A139HTN8_9PEZI</name>
<evidence type="ECO:0000256" key="10">
    <source>
        <dbReference type="ARBA" id="ARBA00023033"/>
    </source>
</evidence>
<dbReference type="InterPro" id="IPR002401">
    <property type="entry name" value="Cyt_P450_E_grp-I"/>
</dbReference>
<dbReference type="PRINTS" id="PR00463">
    <property type="entry name" value="EP450I"/>
</dbReference>
<comment type="caution">
    <text evidence="14">The sequence shown here is derived from an EMBL/GenBank/DDBJ whole genome shotgun (WGS) entry which is preliminary data.</text>
</comment>
<evidence type="ECO:0000256" key="1">
    <source>
        <dbReference type="ARBA" id="ARBA00001971"/>
    </source>
</evidence>
<keyword evidence="4 12" id="KW-0349">Heme</keyword>
<dbReference type="Pfam" id="PF00067">
    <property type="entry name" value="p450"/>
    <property type="match status" value="1"/>
</dbReference>
<feature type="transmembrane region" description="Helical" evidence="13">
    <location>
        <begin position="38"/>
        <end position="59"/>
    </location>
</feature>
<evidence type="ECO:0000256" key="8">
    <source>
        <dbReference type="ARBA" id="ARBA00023002"/>
    </source>
</evidence>